<evidence type="ECO:0000313" key="1">
    <source>
        <dbReference type="EMBL" id="CCH70999.1"/>
    </source>
</evidence>
<protein>
    <submittedName>
        <fullName evidence="1">Uncharacterized protein</fullName>
    </submittedName>
</protein>
<accession>N0E639</accession>
<dbReference type="EMBL" id="CAIZ01000146">
    <property type="protein sequence ID" value="CCH70999.1"/>
    <property type="molecule type" value="Genomic_DNA"/>
</dbReference>
<gene>
    <name evidence="1" type="ORF">BN10_740011</name>
</gene>
<dbReference type="HOGENOM" id="CLU_2345705_0_0_11"/>
<reference evidence="1 2" key="1">
    <citation type="journal article" date="2013" name="ISME J.">
        <title>A metabolic model for members of the genus Tetrasphaera involved in enhanced biological phosphorus removal.</title>
        <authorList>
            <person name="Kristiansen R."/>
            <person name="Nguyen H.T.T."/>
            <person name="Saunders A.M."/>
            <person name="Nielsen J.L."/>
            <person name="Wimmer R."/>
            <person name="Le V.Q."/>
            <person name="McIlroy S.J."/>
            <person name="Petrovski S."/>
            <person name="Seviour R.J."/>
            <person name="Calteau A."/>
            <person name="Nielsen K.L."/>
            <person name="Nielsen P.H."/>
        </authorList>
    </citation>
    <scope>NUCLEOTIDE SEQUENCE [LARGE SCALE GENOMIC DNA]</scope>
    <source>
        <strain evidence="1 2">Lp2</strain>
    </source>
</reference>
<proteinExistence type="predicted"/>
<comment type="caution">
    <text evidence="1">The sequence shown here is derived from an EMBL/GenBank/DDBJ whole genome shotgun (WGS) entry which is preliminary data.</text>
</comment>
<dbReference type="AlphaFoldDB" id="N0E639"/>
<evidence type="ECO:0000313" key="2">
    <source>
        <dbReference type="Proteomes" id="UP000013167"/>
    </source>
</evidence>
<sequence length="97" mass="10319">MAMNRHRDASISNNARNEGTELFWLGHADRVCEANALSAGGREGTCGSSYPVWRGTSGVLEGNLNEEPALAGVQSGLGARTERSIKVCTQLVAQMDI</sequence>
<keyword evidence="2" id="KW-1185">Reference proteome</keyword>
<dbReference type="Proteomes" id="UP000013167">
    <property type="component" value="Unassembled WGS sequence"/>
</dbReference>
<organism evidence="1 2">
    <name type="scientific">Phycicoccus elongatus Lp2</name>
    <dbReference type="NCBI Taxonomy" id="1193181"/>
    <lineage>
        <taxon>Bacteria</taxon>
        <taxon>Bacillati</taxon>
        <taxon>Actinomycetota</taxon>
        <taxon>Actinomycetes</taxon>
        <taxon>Micrococcales</taxon>
        <taxon>Intrasporangiaceae</taxon>
        <taxon>Phycicoccus</taxon>
    </lineage>
</organism>
<name>N0E639_9MICO</name>